<dbReference type="InterPro" id="IPR023562">
    <property type="entry name" value="ClpP/TepA"/>
</dbReference>
<feature type="active site" evidence="8">
    <location>
        <position position="358"/>
    </location>
</feature>
<dbReference type="PROSITE" id="PS00382">
    <property type="entry name" value="CLP_PROTEASE_HIS"/>
    <property type="match status" value="1"/>
</dbReference>
<dbReference type="GO" id="GO:0004176">
    <property type="term" value="F:ATP-dependent peptidase activity"/>
    <property type="evidence" value="ECO:0007669"/>
    <property type="project" value="InterPro"/>
</dbReference>
<dbReference type="GO" id="GO:0006508">
    <property type="term" value="P:proteolysis"/>
    <property type="evidence" value="ECO:0007669"/>
    <property type="project" value="UniProtKB-KW"/>
</dbReference>
<dbReference type="HAMAP" id="MF_00444">
    <property type="entry name" value="ClpP"/>
    <property type="match status" value="1"/>
</dbReference>
<dbReference type="EMBL" id="CM000128">
    <property type="protein sequence ID" value="EEC75095.1"/>
    <property type="molecule type" value="Genomic_DNA"/>
</dbReference>
<gene>
    <name evidence="10" type="ORF">OsI_11253</name>
</gene>
<accession>B8AMH6</accession>
<dbReference type="InterPro" id="IPR001907">
    <property type="entry name" value="ClpP"/>
</dbReference>
<dbReference type="Pfam" id="PF00574">
    <property type="entry name" value="CLP_protease"/>
    <property type="match status" value="1"/>
</dbReference>
<dbReference type="AlphaFoldDB" id="B8AMH6"/>
<dbReference type="InterPro" id="IPR055296">
    <property type="entry name" value="SRL2-like"/>
</dbReference>
<keyword evidence="5" id="KW-0378">Hydrolase</keyword>
<dbReference type="Proteomes" id="UP000007015">
    <property type="component" value="Chromosome 3"/>
</dbReference>
<keyword evidence="6" id="KW-0720">Serine protease</keyword>
<dbReference type="PANTHER" id="PTHR46087:SF11">
    <property type="entry name" value="PROTEIN SEMI-ROLLED LEAF 2"/>
    <property type="match status" value="1"/>
</dbReference>
<evidence type="ECO:0000313" key="10">
    <source>
        <dbReference type="EMBL" id="EEC75095.1"/>
    </source>
</evidence>
<evidence type="ECO:0000313" key="11">
    <source>
        <dbReference type="Proteomes" id="UP000007015"/>
    </source>
</evidence>
<comment type="similarity">
    <text evidence="1">Belongs to the peptidase S14 family.</text>
</comment>
<organism evidence="10 11">
    <name type="scientific">Oryza sativa subsp. indica</name>
    <name type="common">Rice</name>
    <dbReference type="NCBI Taxonomy" id="39946"/>
    <lineage>
        <taxon>Eukaryota</taxon>
        <taxon>Viridiplantae</taxon>
        <taxon>Streptophyta</taxon>
        <taxon>Embryophyta</taxon>
        <taxon>Tracheophyta</taxon>
        <taxon>Spermatophyta</taxon>
        <taxon>Magnoliopsida</taxon>
        <taxon>Liliopsida</taxon>
        <taxon>Poales</taxon>
        <taxon>Poaceae</taxon>
        <taxon>BOP clade</taxon>
        <taxon>Oryzoideae</taxon>
        <taxon>Oryzeae</taxon>
        <taxon>Oryzinae</taxon>
        <taxon>Oryza</taxon>
        <taxon>Oryza sativa</taxon>
    </lineage>
</organism>
<feature type="active site" evidence="9">
    <location>
        <position position="383"/>
    </location>
</feature>
<evidence type="ECO:0000256" key="8">
    <source>
        <dbReference type="PROSITE-ProRule" id="PRU10085"/>
    </source>
</evidence>
<evidence type="ECO:0000256" key="7">
    <source>
        <dbReference type="ARBA" id="ARBA00034021"/>
    </source>
</evidence>
<evidence type="ECO:0000256" key="3">
    <source>
        <dbReference type="ARBA" id="ARBA00013230"/>
    </source>
</evidence>
<dbReference type="PROSITE" id="PS00381">
    <property type="entry name" value="CLP_PROTEASE_SER"/>
    <property type="match status" value="1"/>
</dbReference>
<dbReference type="InterPro" id="IPR033135">
    <property type="entry name" value="ClpP_His_AS"/>
</dbReference>
<proteinExistence type="inferred from homology"/>
<dbReference type="STRING" id="39946.B8AMH6"/>
<dbReference type="SUPFAM" id="SSF52096">
    <property type="entry name" value="ClpP/crotonase"/>
    <property type="match status" value="1"/>
</dbReference>
<dbReference type="EC" id="3.4.21.92" evidence="3 9"/>
<keyword evidence="4" id="KW-0645">Protease</keyword>
<evidence type="ECO:0000256" key="4">
    <source>
        <dbReference type="ARBA" id="ARBA00022670"/>
    </source>
</evidence>
<dbReference type="InterPro" id="IPR029045">
    <property type="entry name" value="ClpP/crotonase-like_dom_sf"/>
</dbReference>
<comment type="catalytic activity">
    <reaction evidence="7 9">
        <text>Hydrolysis of proteins to small peptides in the presence of ATP and magnesium. alpha-casein is the usual test substrate. In the absence of ATP, only oligopeptides shorter than five residues are hydrolyzed (such as succinyl-Leu-Tyr-|-NHMec, and Leu-Tyr-Leu-|-Tyr-Trp, in which cleavage of the -Tyr-|-Leu- and -Tyr-|-Trp bonds also occurs).</text>
        <dbReference type="EC" id="3.4.21.92"/>
    </reaction>
</comment>
<evidence type="ECO:0000256" key="1">
    <source>
        <dbReference type="ARBA" id="ARBA00007039"/>
    </source>
</evidence>
<dbReference type="Gramene" id="BGIOSGA010880-TA">
    <property type="protein sequence ID" value="BGIOSGA010880-PA"/>
    <property type="gene ID" value="BGIOSGA010880"/>
</dbReference>
<protein>
    <recommendedName>
        <fullName evidence="3 9">Endopeptidase Clp</fullName>
        <ecNumber evidence="3 9">3.4.21.92</ecNumber>
    </recommendedName>
</protein>
<keyword evidence="11" id="KW-1185">Reference proteome</keyword>
<dbReference type="InterPro" id="IPR018215">
    <property type="entry name" value="ClpP_Ser_AS"/>
</dbReference>
<evidence type="ECO:0000256" key="2">
    <source>
        <dbReference type="ARBA" id="ARBA00011607"/>
    </source>
</evidence>
<dbReference type="Gene3D" id="3.90.226.10">
    <property type="entry name" value="2-enoyl-CoA Hydratase, Chain A, domain 1"/>
    <property type="match status" value="1"/>
</dbReference>
<sequence length="464" mass="51418">MSSNAPMLFPEALLQQILKSMVHPDVDTRVGAHHMFSAVIVRGPSRQRSESDFLYETKKWQSRTTSVFASATALLEKLRREKESLGSDKTGNMDDEKEKSISEEENKHVWARKNSAYFSKLVFSFTDRYAALTSSAEEANIVMLTEDQKNQLLSAFWVQANQTDNTPFNYEAIGHSYSLTVISSRLKDSRNSNNIQFFQLPLSLRSVSLTSNGVLSPSCQRSIFTLATSMLAFAGKVCHITELVDVLRCFTSCNMDPYLRIGEDLQLYVRLQSDLGNYGSDSDQEIARSVLSDCRTKVGINDQRVLDVVACALCNLTEDIIMYVNSPGGSVTAGMAIFDTMKHIRPDVSTVCIGLAASMGAFLLSAGTKGKRYSLPNSRIMIHQPLGGAQGQETDLEIQANEMLHHKANLNGYLAYHTGQPLDKINVDTDRDYFMSAKEAKEYGLIDGVIMNPLKALQPLPASS</sequence>
<evidence type="ECO:0000256" key="5">
    <source>
        <dbReference type="ARBA" id="ARBA00022801"/>
    </source>
</evidence>
<dbReference type="PANTHER" id="PTHR46087">
    <property type="entry name" value="PUTATIVE, EXPRESSED-RELATED"/>
    <property type="match status" value="1"/>
</dbReference>
<name>B8AMH6_ORYSI</name>
<dbReference type="GO" id="GO:0004252">
    <property type="term" value="F:serine-type endopeptidase activity"/>
    <property type="evidence" value="ECO:0007669"/>
    <property type="project" value="UniProtKB-EC"/>
</dbReference>
<dbReference type="HOGENOM" id="CLU_589738_0_0_1"/>
<dbReference type="PRINTS" id="PR00127">
    <property type="entry name" value="CLPPROTEASEP"/>
</dbReference>
<dbReference type="GO" id="GO:0009536">
    <property type="term" value="C:plastid"/>
    <property type="evidence" value="ECO:0007669"/>
    <property type="project" value="UniProtKB-ARBA"/>
</dbReference>
<evidence type="ECO:0000256" key="9">
    <source>
        <dbReference type="PROSITE-ProRule" id="PRU10086"/>
    </source>
</evidence>
<evidence type="ECO:0000256" key="6">
    <source>
        <dbReference type="ARBA" id="ARBA00022825"/>
    </source>
</evidence>
<reference evidence="10 11" key="1">
    <citation type="journal article" date="2005" name="PLoS Biol.">
        <title>The genomes of Oryza sativa: a history of duplications.</title>
        <authorList>
            <person name="Yu J."/>
            <person name="Wang J."/>
            <person name="Lin W."/>
            <person name="Li S."/>
            <person name="Li H."/>
            <person name="Zhou J."/>
            <person name="Ni P."/>
            <person name="Dong W."/>
            <person name="Hu S."/>
            <person name="Zeng C."/>
            <person name="Zhang J."/>
            <person name="Zhang Y."/>
            <person name="Li R."/>
            <person name="Xu Z."/>
            <person name="Li S."/>
            <person name="Li X."/>
            <person name="Zheng H."/>
            <person name="Cong L."/>
            <person name="Lin L."/>
            <person name="Yin J."/>
            <person name="Geng J."/>
            <person name="Li G."/>
            <person name="Shi J."/>
            <person name="Liu J."/>
            <person name="Lv H."/>
            <person name="Li J."/>
            <person name="Wang J."/>
            <person name="Deng Y."/>
            <person name="Ran L."/>
            <person name="Shi X."/>
            <person name="Wang X."/>
            <person name="Wu Q."/>
            <person name="Li C."/>
            <person name="Ren X."/>
            <person name="Wang J."/>
            <person name="Wang X."/>
            <person name="Li D."/>
            <person name="Liu D."/>
            <person name="Zhang X."/>
            <person name="Ji Z."/>
            <person name="Zhao W."/>
            <person name="Sun Y."/>
            <person name="Zhang Z."/>
            <person name="Bao J."/>
            <person name="Han Y."/>
            <person name="Dong L."/>
            <person name="Ji J."/>
            <person name="Chen P."/>
            <person name="Wu S."/>
            <person name="Liu J."/>
            <person name="Xiao Y."/>
            <person name="Bu D."/>
            <person name="Tan J."/>
            <person name="Yang L."/>
            <person name="Ye C."/>
            <person name="Zhang J."/>
            <person name="Xu J."/>
            <person name="Zhou Y."/>
            <person name="Yu Y."/>
            <person name="Zhang B."/>
            <person name="Zhuang S."/>
            <person name="Wei H."/>
            <person name="Liu B."/>
            <person name="Lei M."/>
            <person name="Yu H."/>
            <person name="Li Y."/>
            <person name="Xu H."/>
            <person name="Wei S."/>
            <person name="He X."/>
            <person name="Fang L."/>
            <person name="Zhang Z."/>
            <person name="Zhang Y."/>
            <person name="Huang X."/>
            <person name="Su Z."/>
            <person name="Tong W."/>
            <person name="Li J."/>
            <person name="Tong Z."/>
            <person name="Li S."/>
            <person name="Ye J."/>
            <person name="Wang L."/>
            <person name="Fang L."/>
            <person name="Lei T."/>
            <person name="Chen C."/>
            <person name="Chen H."/>
            <person name="Xu Z."/>
            <person name="Li H."/>
            <person name="Huang H."/>
            <person name="Zhang F."/>
            <person name="Xu H."/>
            <person name="Li N."/>
            <person name="Zhao C."/>
            <person name="Li S."/>
            <person name="Dong L."/>
            <person name="Huang Y."/>
            <person name="Li L."/>
            <person name="Xi Y."/>
            <person name="Qi Q."/>
            <person name="Li W."/>
            <person name="Zhang B."/>
            <person name="Hu W."/>
            <person name="Zhang Y."/>
            <person name="Tian X."/>
            <person name="Jiao Y."/>
            <person name="Liang X."/>
            <person name="Jin J."/>
            <person name="Gao L."/>
            <person name="Zheng W."/>
            <person name="Hao B."/>
            <person name="Liu S."/>
            <person name="Wang W."/>
            <person name="Yuan L."/>
            <person name="Cao M."/>
            <person name="McDermott J."/>
            <person name="Samudrala R."/>
            <person name="Wang J."/>
            <person name="Wong G.K."/>
            <person name="Yang H."/>
        </authorList>
    </citation>
    <scope>NUCLEOTIDE SEQUENCE [LARGE SCALE GENOMIC DNA]</scope>
    <source>
        <strain evidence="11">cv. 93-11</strain>
    </source>
</reference>
<dbReference type="CDD" id="cd07017">
    <property type="entry name" value="S14_ClpP_2"/>
    <property type="match status" value="1"/>
</dbReference>
<comment type="subunit">
    <text evidence="2">Component of the chloroplastic Clp protease core complex.</text>
</comment>